<comment type="caution">
    <text evidence="3">The sequence shown here is derived from an EMBL/GenBank/DDBJ whole genome shotgun (WGS) entry which is preliminary data.</text>
</comment>
<dbReference type="EMBL" id="JBHLUH010000064">
    <property type="protein sequence ID" value="MFC0532060.1"/>
    <property type="molecule type" value="Genomic_DNA"/>
</dbReference>
<evidence type="ECO:0000313" key="3">
    <source>
        <dbReference type="EMBL" id="MFC0532060.1"/>
    </source>
</evidence>
<keyword evidence="3" id="KW-0808">Transferase</keyword>
<name>A0ABV6MBF8_9ACTN</name>
<sequence length="369" mass="38463">MSTPPALDTAHVIIDDTDHAAIRAVLDTRDLSGTASVVADYETALADWFGTNHAVACSSGTAALHLALLALDVGAGDEVIVAATAPVMTAMPILAIGATPIFADTATATSFALDLDDVATKITARTRAVIAVPMWGYPADGPDLANACHGWGIPLIEDAAQAHGTLVAGRYAGTRATIGTFSTHNRKLVCTGEGGFCLTTNPAIARRLRELRNIGKRPGEGFGATFGLNLKPNALAAALGLTQLGRLATRLEHRRATLHAVTEHLASVGGLHPFPIRADGRPNGYAAVFTTTTTGLAEPVGRRLAAAGITSDPLRYRYQPLYHTPALARHAPPTMCRNAEQLAATLVTVPCHEGVGPPDLDRVAAALHR</sequence>
<dbReference type="SUPFAM" id="SSF53383">
    <property type="entry name" value="PLP-dependent transferases"/>
    <property type="match status" value="1"/>
</dbReference>
<dbReference type="RefSeq" id="WP_377257545.1">
    <property type="nucleotide sequence ID" value="NZ_JBHLUH010000064.1"/>
</dbReference>
<comment type="cofactor">
    <cofactor evidence="1">
        <name>pyridoxal 5'-phosphate</name>
        <dbReference type="ChEBI" id="CHEBI:597326"/>
    </cofactor>
</comment>
<gene>
    <name evidence="3" type="ORF">ACFFIA_30855</name>
</gene>
<evidence type="ECO:0000256" key="2">
    <source>
        <dbReference type="RuleBase" id="RU004508"/>
    </source>
</evidence>
<dbReference type="Gene3D" id="3.40.640.10">
    <property type="entry name" value="Type I PLP-dependent aspartate aminotransferase-like (Major domain)"/>
    <property type="match status" value="1"/>
</dbReference>
<reference evidence="3 4" key="1">
    <citation type="submission" date="2024-09" db="EMBL/GenBank/DDBJ databases">
        <authorList>
            <person name="Sun Q."/>
            <person name="Mori K."/>
        </authorList>
    </citation>
    <scope>NUCLEOTIDE SEQUENCE [LARGE SCALE GENOMIC DNA]</scope>
    <source>
        <strain evidence="3 4">TBRC 3947</strain>
    </source>
</reference>
<dbReference type="InterPro" id="IPR015424">
    <property type="entry name" value="PyrdxlP-dep_Trfase"/>
</dbReference>
<dbReference type="PANTHER" id="PTHR30244:SF34">
    <property type="entry name" value="DTDP-4-AMINO-4,6-DIDEOXYGALACTOSE TRANSAMINASE"/>
    <property type="match status" value="1"/>
</dbReference>
<dbReference type="Proteomes" id="UP001589867">
    <property type="component" value="Unassembled WGS sequence"/>
</dbReference>
<organism evidence="3 4">
    <name type="scientific">Phytohabitans kaempferiae</name>
    <dbReference type="NCBI Taxonomy" id="1620943"/>
    <lineage>
        <taxon>Bacteria</taxon>
        <taxon>Bacillati</taxon>
        <taxon>Actinomycetota</taxon>
        <taxon>Actinomycetes</taxon>
        <taxon>Micromonosporales</taxon>
        <taxon>Micromonosporaceae</taxon>
    </lineage>
</organism>
<accession>A0ABV6MBF8</accession>
<comment type="similarity">
    <text evidence="2">Belongs to the DegT/DnrJ/EryC1 family.</text>
</comment>
<proteinExistence type="inferred from homology"/>
<keyword evidence="3" id="KW-0032">Aminotransferase</keyword>
<protein>
    <submittedName>
        <fullName evidence="3">DegT/DnrJ/EryC1/StrS family aminotransferase</fullName>
    </submittedName>
</protein>
<dbReference type="Pfam" id="PF01041">
    <property type="entry name" value="DegT_DnrJ_EryC1"/>
    <property type="match status" value="1"/>
</dbReference>
<dbReference type="PANTHER" id="PTHR30244">
    <property type="entry name" value="TRANSAMINASE"/>
    <property type="match status" value="1"/>
</dbReference>
<keyword evidence="4" id="KW-1185">Reference proteome</keyword>
<keyword evidence="2" id="KW-0663">Pyridoxal phosphate</keyword>
<dbReference type="InterPro" id="IPR015422">
    <property type="entry name" value="PyrdxlP-dep_Trfase_small"/>
</dbReference>
<dbReference type="PIRSF" id="PIRSF000390">
    <property type="entry name" value="PLP_StrS"/>
    <property type="match status" value="1"/>
</dbReference>
<evidence type="ECO:0000313" key="4">
    <source>
        <dbReference type="Proteomes" id="UP001589867"/>
    </source>
</evidence>
<dbReference type="InterPro" id="IPR000653">
    <property type="entry name" value="DegT/StrS_aminotransferase"/>
</dbReference>
<dbReference type="InterPro" id="IPR015421">
    <property type="entry name" value="PyrdxlP-dep_Trfase_major"/>
</dbReference>
<dbReference type="Gene3D" id="3.90.1150.10">
    <property type="entry name" value="Aspartate Aminotransferase, domain 1"/>
    <property type="match status" value="1"/>
</dbReference>
<evidence type="ECO:0000256" key="1">
    <source>
        <dbReference type="ARBA" id="ARBA00001933"/>
    </source>
</evidence>
<dbReference type="GO" id="GO:0008483">
    <property type="term" value="F:transaminase activity"/>
    <property type="evidence" value="ECO:0007669"/>
    <property type="project" value="UniProtKB-KW"/>
</dbReference>